<comment type="caution">
    <text evidence="2">The sequence shown here is derived from an EMBL/GenBank/DDBJ whole genome shotgun (WGS) entry which is preliminary data.</text>
</comment>
<sequence>MPVRGRGGWLSWRLASAALLALAWGLFGRGAASAVLALLPALACAAFAWGFARTLRAGREPLIARYIRFDERRDSAECAAYARRLTALWAVALGLAAAVQLVPLVVPLAGAAAWHLLPLAALVLLFLGEHVVRSLRFPAGGIAWPDQTFRAILRAERARHG</sequence>
<feature type="transmembrane region" description="Helical" evidence="1">
    <location>
        <begin position="108"/>
        <end position="127"/>
    </location>
</feature>
<feature type="transmembrane region" description="Helical" evidence="1">
    <location>
        <begin position="33"/>
        <end position="52"/>
    </location>
</feature>
<gene>
    <name evidence="2" type="ORF">ACFFIC_13440</name>
</gene>
<dbReference type="RefSeq" id="WP_377051100.1">
    <property type="nucleotide sequence ID" value="NZ_JBHLVZ010000033.1"/>
</dbReference>
<proteinExistence type="predicted"/>
<feature type="transmembrane region" description="Helical" evidence="1">
    <location>
        <begin position="81"/>
        <end position="102"/>
    </location>
</feature>
<keyword evidence="3" id="KW-1185">Reference proteome</keyword>
<evidence type="ECO:0008006" key="4">
    <source>
        <dbReference type="Google" id="ProtNLM"/>
    </source>
</evidence>
<protein>
    <recommendedName>
        <fullName evidence="4">MFS transporter</fullName>
    </recommendedName>
</protein>
<keyword evidence="1" id="KW-1133">Transmembrane helix</keyword>
<dbReference type="EMBL" id="JBHLVZ010000033">
    <property type="protein sequence ID" value="MFC0386540.1"/>
    <property type="molecule type" value="Genomic_DNA"/>
</dbReference>
<keyword evidence="1" id="KW-0812">Transmembrane</keyword>
<reference evidence="2 3" key="1">
    <citation type="submission" date="2024-09" db="EMBL/GenBank/DDBJ databases">
        <authorList>
            <person name="Sun Q."/>
            <person name="Mori K."/>
        </authorList>
    </citation>
    <scope>NUCLEOTIDE SEQUENCE [LARGE SCALE GENOMIC DNA]</scope>
    <source>
        <strain evidence="2 3">CCM 7468</strain>
    </source>
</reference>
<feature type="transmembrane region" description="Helical" evidence="1">
    <location>
        <begin position="7"/>
        <end position="27"/>
    </location>
</feature>
<organism evidence="2 3">
    <name type="scientific">Muricoccus vinaceus</name>
    <dbReference type="NCBI Taxonomy" id="424704"/>
    <lineage>
        <taxon>Bacteria</taxon>
        <taxon>Pseudomonadati</taxon>
        <taxon>Pseudomonadota</taxon>
        <taxon>Alphaproteobacteria</taxon>
        <taxon>Acetobacterales</taxon>
        <taxon>Roseomonadaceae</taxon>
        <taxon>Muricoccus</taxon>
    </lineage>
</organism>
<accession>A0ABV6ISE4</accession>
<dbReference type="Proteomes" id="UP001589789">
    <property type="component" value="Unassembled WGS sequence"/>
</dbReference>
<evidence type="ECO:0000313" key="2">
    <source>
        <dbReference type="EMBL" id="MFC0386540.1"/>
    </source>
</evidence>
<evidence type="ECO:0000313" key="3">
    <source>
        <dbReference type="Proteomes" id="UP001589789"/>
    </source>
</evidence>
<evidence type="ECO:0000256" key="1">
    <source>
        <dbReference type="SAM" id="Phobius"/>
    </source>
</evidence>
<name>A0ABV6ISE4_9PROT</name>
<keyword evidence="1" id="KW-0472">Membrane</keyword>